<protein>
    <submittedName>
        <fullName evidence="3">DNA-binding transcriptional regulator, AcrR family</fullName>
    </submittedName>
</protein>
<dbReference type="GO" id="GO:0003700">
    <property type="term" value="F:DNA-binding transcription factor activity"/>
    <property type="evidence" value="ECO:0007669"/>
    <property type="project" value="TreeGrafter"/>
</dbReference>
<organism evidence="3 4">
    <name type="scientific">Rhodococcus jostii</name>
    <dbReference type="NCBI Taxonomy" id="132919"/>
    <lineage>
        <taxon>Bacteria</taxon>
        <taxon>Bacillati</taxon>
        <taxon>Actinomycetota</taxon>
        <taxon>Actinomycetes</taxon>
        <taxon>Mycobacteriales</taxon>
        <taxon>Nocardiaceae</taxon>
        <taxon>Rhodococcus</taxon>
    </lineage>
</organism>
<keyword evidence="1 3" id="KW-0238">DNA-binding</keyword>
<name>A0A1H5BMU9_RHOJO</name>
<reference evidence="4" key="1">
    <citation type="submission" date="2016-10" db="EMBL/GenBank/DDBJ databases">
        <authorList>
            <person name="Varghese N."/>
        </authorList>
    </citation>
    <scope>NUCLEOTIDE SEQUENCE [LARGE SCALE GENOMIC DNA]</scope>
    <source>
        <strain evidence="4">DSM 44719</strain>
    </source>
</reference>
<dbReference type="PANTHER" id="PTHR30055">
    <property type="entry name" value="HTH-TYPE TRANSCRIPTIONAL REGULATOR RUTR"/>
    <property type="match status" value="1"/>
</dbReference>
<dbReference type="EMBL" id="FNTL01000004">
    <property type="protein sequence ID" value="SED55725.1"/>
    <property type="molecule type" value="Genomic_DNA"/>
</dbReference>
<dbReference type="InterPro" id="IPR001647">
    <property type="entry name" value="HTH_TetR"/>
</dbReference>
<proteinExistence type="predicted"/>
<dbReference type="AlphaFoldDB" id="A0A1H5BMU9"/>
<accession>A0A1H5BMU9</accession>
<evidence type="ECO:0000256" key="1">
    <source>
        <dbReference type="ARBA" id="ARBA00023125"/>
    </source>
</evidence>
<dbReference type="InterPro" id="IPR050109">
    <property type="entry name" value="HTH-type_TetR-like_transc_reg"/>
</dbReference>
<sequence length="207" mass="22416">MGVAKNSRQAMIDAAERIVAERGMTALTLKDVQDAAGQANKSAAKYHFGSREGLIDAVVEARMSPVNERRQALLNDLTALGTPPTARQAIEALIRPLAAATLGRPDSMYARFLVQVTNDPALAEFVQKHLSAESFRRVRDLIVGLARAPHDVAGWRVVSIINLSLVTLARWEKHERTEGQTEAIVSDLVDTCVAVLEAPSTARVSVP</sequence>
<dbReference type="GO" id="GO:0000976">
    <property type="term" value="F:transcription cis-regulatory region binding"/>
    <property type="evidence" value="ECO:0007669"/>
    <property type="project" value="TreeGrafter"/>
</dbReference>
<dbReference type="SUPFAM" id="SSF46689">
    <property type="entry name" value="Homeodomain-like"/>
    <property type="match status" value="1"/>
</dbReference>
<feature type="domain" description="HTH tetR-type" evidence="2">
    <location>
        <begin position="12"/>
        <end position="58"/>
    </location>
</feature>
<gene>
    <name evidence="3" type="ORF">SAMN04490220_4827</name>
</gene>
<dbReference type="InterPro" id="IPR009057">
    <property type="entry name" value="Homeodomain-like_sf"/>
</dbReference>
<dbReference type="Proteomes" id="UP000183407">
    <property type="component" value="Unassembled WGS sequence"/>
</dbReference>
<evidence type="ECO:0000259" key="2">
    <source>
        <dbReference type="Pfam" id="PF00440"/>
    </source>
</evidence>
<dbReference type="Pfam" id="PF00440">
    <property type="entry name" value="TetR_N"/>
    <property type="match status" value="1"/>
</dbReference>
<evidence type="ECO:0000313" key="3">
    <source>
        <dbReference type="EMBL" id="SED55725.1"/>
    </source>
</evidence>
<evidence type="ECO:0000313" key="4">
    <source>
        <dbReference type="Proteomes" id="UP000183407"/>
    </source>
</evidence>
<dbReference type="PANTHER" id="PTHR30055:SF235">
    <property type="entry name" value="TRANSCRIPTIONAL REGULATORY PROTEIN"/>
    <property type="match status" value="1"/>
</dbReference>
<dbReference type="Gene3D" id="1.10.357.10">
    <property type="entry name" value="Tetracycline Repressor, domain 2"/>
    <property type="match status" value="1"/>
</dbReference>